<keyword evidence="2" id="KW-0812">Transmembrane</keyword>
<protein>
    <submittedName>
        <fullName evidence="3">Uncharacterized protein</fullName>
    </submittedName>
</protein>
<dbReference type="Proteomes" id="UP000799444">
    <property type="component" value="Unassembled WGS sequence"/>
</dbReference>
<dbReference type="AlphaFoldDB" id="A0A9P4V4I3"/>
<gene>
    <name evidence="3" type="ORF">EJ04DRAFT_531491</name>
</gene>
<keyword evidence="2" id="KW-1133">Transmembrane helix</keyword>
<dbReference type="EMBL" id="ML996103">
    <property type="protein sequence ID" value="KAF2739587.1"/>
    <property type="molecule type" value="Genomic_DNA"/>
</dbReference>
<evidence type="ECO:0000256" key="1">
    <source>
        <dbReference type="SAM" id="MobiDB-lite"/>
    </source>
</evidence>
<feature type="transmembrane region" description="Helical" evidence="2">
    <location>
        <begin position="33"/>
        <end position="52"/>
    </location>
</feature>
<organism evidence="3 4">
    <name type="scientific">Polyplosphaeria fusca</name>
    <dbReference type="NCBI Taxonomy" id="682080"/>
    <lineage>
        <taxon>Eukaryota</taxon>
        <taxon>Fungi</taxon>
        <taxon>Dikarya</taxon>
        <taxon>Ascomycota</taxon>
        <taxon>Pezizomycotina</taxon>
        <taxon>Dothideomycetes</taxon>
        <taxon>Pleosporomycetidae</taxon>
        <taxon>Pleosporales</taxon>
        <taxon>Tetraplosphaeriaceae</taxon>
        <taxon>Polyplosphaeria</taxon>
    </lineage>
</organism>
<evidence type="ECO:0000256" key="2">
    <source>
        <dbReference type="SAM" id="Phobius"/>
    </source>
</evidence>
<feature type="region of interest" description="Disordered" evidence="1">
    <location>
        <begin position="615"/>
        <end position="637"/>
    </location>
</feature>
<keyword evidence="4" id="KW-1185">Reference proteome</keyword>
<reference evidence="3" key="1">
    <citation type="journal article" date="2020" name="Stud. Mycol.">
        <title>101 Dothideomycetes genomes: a test case for predicting lifestyles and emergence of pathogens.</title>
        <authorList>
            <person name="Haridas S."/>
            <person name="Albert R."/>
            <person name="Binder M."/>
            <person name="Bloem J."/>
            <person name="Labutti K."/>
            <person name="Salamov A."/>
            <person name="Andreopoulos B."/>
            <person name="Baker S."/>
            <person name="Barry K."/>
            <person name="Bills G."/>
            <person name="Bluhm B."/>
            <person name="Cannon C."/>
            <person name="Castanera R."/>
            <person name="Culley D."/>
            <person name="Daum C."/>
            <person name="Ezra D."/>
            <person name="Gonzalez J."/>
            <person name="Henrissat B."/>
            <person name="Kuo A."/>
            <person name="Liang C."/>
            <person name="Lipzen A."/>
            <person name="Lutzoni F."/>
            <person name="Magnuson J."/>
            <person name="Mondo S."/>
            <person name="Nolan M."/>
            <person name="Ohm R."/>
            <person name="Pangilinan J."/>
            <person name="Park H.-J."/>
            <person name="Ramirez L."/>
            <person name="Alfaro M."/>
            <person name="Sun H."/>
            <person name="Tritt A."/>
            <person name="Yoshinaga Y."/>
            <person name="Zwiers L.-H."/>
            <person name="Turgeon B."/>
            <person name="Goodwin S."/>
            <person name="Spatafora J."/>
            <person name="Crous P."/>
            <person name="Grigoriev I."/>
        </authorList>
    </citation>
    <scope>NUCLEOTIDE SEQUENCE</scope>
    <source>
        <strain evidence="3">CBS 125425</strain>
    </source>
</reference>
<name>A0A9P4V4I3_9PLEO</name>
<evidence type="ECO:0000313" key="4">
    <source>
        <dbReference type="Proteomes" id="UP000799444"/>
    </source>
</evidence>
<keyword evidence="2" id="KW-0472">Membrane</keyword>
<feature type="transmembrane region" description="Helical" evidence="2">
    <location>
        <begin position="72"/>
        <end position="97"/>
    </location>
</feature>
<accession>A0A9P4V4I3</accession>
<sequence length="637" mass="69857">MGPRQFTFLPTFDRRPTECKHGRTYEYSHWTRYNTFYGLSLTTALSIVLLAADRYQWRATGTFFVLANRFPATVALTVQLLAAFFGLIHVAVICRLINFALRIRLRNASVTLDILRTWVDLSLARVDWDLPLRFFFPVIMMVLLSLVPAALWAGSITPLIGRTTSTGTLLLPSYEDVSMIREYPMEIGKSGPSMRNQKGFFTYSVGTQQIGPLLSSAASASSDGQSEVTHSKADNTQFSYKGRSYGVGAPVGLMDMLISSNPQAAGYRYQEEGYLTNVSCIYNATSNFSLSSTDAEWIYAASGLLPDSVSGPEYSNYIGHDPAAIVALGVSYSDASPRRYLALTAGSSYAFLNNTQCELTFTPTLYNVTVDLSNLNITVRPVSPVPDFNPQRNITRTLMRQFALLSNDLTNLYVSLLGEAFNSSIATYNMSRLSASRDPFTESEATLAGLTNSVTAMADNMLIMYAEAQLMVGRMWTTQTARTYLFALQFGQPAYIYAVFIMNLLIIIAVVIEAVRTHGWSALGRWNYLDPRDLIIAASRGGGDVAVAADELQGGKGGRTGMKHVWLLSDPDEGNGGLRGADKGGENGEDGLPGYGEGDMEGGEIVVEEKGKPVVVRQEEKKGKKGKRERIGLFKFG</sequence>
<feature type="transmembrane region" description="Helical" evidence="2">
    <location>
        <begin position="134"/>
        <end position="154"/>
    </location>
</feature>
<dbReference type="OrthoDB" id="529273at2759"/>
<comment type="caution">
    <text evidence="3">The sequence shown here is derived from an EMBL/GenBank/DDBJ whole genome shotgun (WGS) entry which is preliminary data.</text>
</comment>
<evidence type="ECO:0000313" key="3">
    <source>
        <dbReference type="EMBL" id="KAF2739587.1"/>
    </source>
</evidence>
<feature type="region of interest" description="Disordered" evidence="1">
    <location>
        <begin position="572"/>
        <end position="602"/>
    </location>
</feature>
<proteinExistence type="predicted"/>
<feature type="transmembrane region" description="Helical" evidence="2">
    <location>
        <begin position="494"/>
        <end position="515"/>
    </location>
</feature>